<keyword evidence="7" id="KW-1071">Ligand-gated ion channel</keyword>
<keyword evidence="6" id="KW-0472">Membrane</keyword>
<dbReference type="PROSITE" id="PS00889">
    <property type="entry name" value="CNMP_BINDING_2"/>
    <property type="match status" value="1"/>
</dbReference>
<evidence type="ECO:0000256" key="9">
    <source>
        <dbReference type="SAM" id="MobiDB-lite"/>
    </source>
</evidence>
<dbReference type="SMART" id="SM00100">
    <property type="entry name" value="cNMP"/>
    <property type="match status" value="1"/>
</dbReference>
<feature type="domain" description="Cyclic nucleotide-binding" evidence="10">
    <location>
        <begin position="1"/>
        <end position="81"/>
    </location>
</feature>
<dbReference type="PANTHER" id="PTHR45638">
    <property type="entry name" value="CYCLIC NUCLEOTIDE-GATED CATION CHANNEL SUBUNIT A"/>
    <property type="match status" value="1"/>
</dbReference>
<evidence type="ECO:0000313" key="12">
    <source>
        <dbReference type="Proteomes" id="UP000268535"/>
    </source>
</evidence>
<evidence type="ECO:0000259" key="10">
    <source>
        <dbReference type="PROSITE" id="PS50042"/>
    </source>
</evidence>
<dbReference type="AlphaFoldDB" id="A0A4P9WUP0"/>
<evidence type="ECO:0000256" key="2">
    <source>
        <dbReference type="ARBA" id="ARBA00022448"/>
    </source>
</evidence>
<dbReference type="PANTHER" id="PTHR45638:SF11">
    <property type="entry name" value="CYCLIC NUCLEOTIDE-GATED CATION CHANNEL SUBUNIT A"/>
    <property type="match status" value="1"/>
</dbReference>
<name>A0A4P9WUP0_9FUNG</name>
<keyword evidence="4" id="KW-1133">Transmembrane helix</keyword>
<keyword evidence="3" id="KW-0812">Transmembrane</keyword>
<comment type="subcellular location">
    <subcellularLocation>
        <location evidence="1">Membrane</location>
        <topology evidence="1">Multi-pass membrane protein</topology>
    </subcellularLocation>
</comment>
<organism evidence="11 12">
    <name type="scientific">Caulochytrium protostelioides</name>
    <dbReference type="NCBI Taxonomy" id="1555241"/>
    <lineage>
        <taxon>Eukaryota</taxon>
        <taxon>Fungi</taxon>
        <taxon>Fungi incertae sedis</taxon>
        <taxon>Chytridiomycota</taxon>
        <taxon>Chytridiomycota incertae sedis</taxon>
        <taxon>Chytridiomycetes</taxon>
        <taxon>Caulochytriales</taxon>
        <taxon>Caulochytriaceae</taxon>
        <taxon>Caulochytrium</taxon>
    </lineage>
</organism>
<dbReference type="Pfam" id="PF00027">
    <property type="entry name" value="cNMP_binding"/>
    <property type="match status" value="1"/>
</dbReference>
<dbReference type="GO" id="GO:0044877">
    <property type="term" value="F:protein-containing complex binding"/>
    <property type="evidence" value="ECO:0007669"/>
    <property type="project" value="TreeGrafter"/>
</dbReference>
<dbReference type="CDD" id="cd00038">
    <property type="entry name" value="CAP_ED"/>
    <property type="match status" value="1"/>
</dbReference>
<dbReference type="GO" id="GO:0016020">
    <property type="term" value="C:membrane"/>
    <property type="evidence" value="ECO:0007669"/>
    <property type="project" value="UniProtKB-SubCell"/>
</dbReference>
<evidence type="ECO:0000256" key="5">
    <source>
        <dbReference type="ARBA" id="ARBA00023065"/>
    </source>
</evidence>
<protein>
    <submittedName>
        <fullName evidence="11">Camp-binding domain-like protein</fullName>
    </submittedName>
</protein>
<dbReference type="InterPro" id="IPR018488">
    <property type="entry name" value="cNMP-bd_CS"/>
</dbReference>
<dbReference type="InterPro" id="IPR018490">
    <property type="entry name" value="cNMP-bd_dom_sf"/>
</dbReference>
<evidence type="ECO:0000313" key="11">
    <source>
        <dbReference type="EMBL" id="RKO95798.1"/>
    </source>
</evidence>
<evidence type="ECO:0000256" key="3">
    <source>
        <dbReference type="ARBA" id="ARBA00022692"/>
    </source>
</evidence>
<gene>
    <name evidence="11" type="ORF">CAUPRSCDRAFT_12500</name>
</gene>
<dbReference type="EMBL" id="ML010902">
    <property type="protein sequence ID" value="RKO95798.1"/>
    <property type="molecule type" value="Genomic_DNA"/>
</dbReference>
<dbReference type="InterPro" id="IPR000595">
    <property type="entry name" value="cNMP-bd_dom"/>
</dbReference>
<evidence type="ECO:0000256" key="4">
    <source>
        <dbReference type="ARBA" id="ARBA00022989"/>
    </source>
</evidence>
<dbReference type="Gene3D" id="2.60.120.10">
    <property type="entry name" value="Jelly Rolls"/>
    <property type="match status" value="1"/>
</dbReference>
<keyword evidence="8" id="KW-0407">Ion channel</keyword>
<dbReference type="SUPFAM" id="SSF51206">
    <property type="entry name" value="cAMP-binding domain-like"/>
    <property type="match status" value="1"/>
</dbReference>
<dbReference type="PROSITE" id="PS50042">
    <property type="entry name" value="CNMP_BINDING_3"/>
    <property type="match status" value="1"/>
</dbReference>
<sequence>MFFEGDSIVRKDDVGREMYFLIRGCVEVVSRDGATRFSLIRSGSFFGEMGVLFDVPRTASVRALGHCFCSVLTRDALDATLQSYPCIAARFRQVVEARLDHINKQRQESKRIGYSKQKKPVPIPMASVSEESEEHTETLPVAPLARDAGRPPVVPGRGPS</sequence>
<dbReference type="InterPro" id="IPR014710">
    <property type="entry name" value="RmlC-like_jellyroll"/>
</dbReference>
<evidence type="ECO:0000256" key="8">
    <source>
        <dbReference type="ARBA" id="ARBA00023303"/>
    </source>
</evidence>
<reference evidence="12" key="1">
    <citation type="journal article" date="2018" name="Nat. Microbiol.">
        <title>Leveraging single-cell genomics to expand the fungal tree of life.</title>
        <authorList>
            <person name="Ahrendt S.R."/>
            <person name="Quandt C.A."/>
            <person name="Ciobanu D."/>
            <person name="Clum A."/>
            <person name="Salamov A."/>
            <person name="Andreopoulos B."/>
            <person name="Cheng J.F."/>
            <person name="Woyke T."/>
            <person name="Pelin A."/>
            <person name="Henrissat B."/>
            <person name="Reynolds N.K."/>
            <person name="Benny G.L."/>
            <person name="Smith M.E."/>
            <person name="James T.Y."/>
            <person name="Grigoriev I.V."/>
        </authorList>
    </citation>
    <scope>NUCLEOTIDE SEQUENCE [LARGE SCALE GENOMIC DNA]</scope>
    <source>
        <strain evidence="12">ATCC 52028</strain>
    </source>
</reference>
<proteinExistence type="predicted"/>
<dbReference type="InterPro" id="IPR050866">
    <property type="entry name" value="CNG_cation_channel"/>
</dbReference>
<evidence type="ECO:0000256" key="7">
    <source>
        <dbReference type="ARBA" id="ARBA00023286"/>
    </source>
</evidence>
<feature type="region of interest" description="Disordered" evidence="9">
    <location>
        <begin position="106"/>
        <end position="160"/>
    </location>
</feature>
<accession>A0A4P9WUP0</accession>
<dbReference type="GO" id="GO:0005221">
    <property type="term" value="F:intracellularly cyclic nucleotide-activated monoatomic cation channel activity"/>
    <property type="evidence" value="ECO:0007669"/>
    <property type="project" value="InterPro"/>
</dbReference>
<keyword evidence="2" id="KW-0813">Transport</keyword>
<dbReference type="Proteomes" id="UP000268535">
    <property type="component" value="Unassembled WGS sequence"/>
</dbReference>
<evidence type="ECO:0000256" key="1">
    <source>
        <dbReference type="ARBA" id="ARBA00004141"/>
    </source>
</evidence>
<evidence type="ECO:0000256" key="6">
    <source>
        <dbReference type="ARBA" id="ARBA00023136"/>
    </source>
</evidence>
<keyword evidence="5" id="KW-0406">Ion transport</keyword>